<evidence type="ECO:0000256" key="3">
    <source>
        <dbReference type="ARBA" id="ARBA00022750"/>
    </source>
</evidence>
<dbReference type="InterPro" id="IPR000671">
    <property type="entry name" value="Peptidase_A31"/>
</dbReference>
<dbReference type="InterPro" id="IPR023430">
    <property type="entry name" value="Pept_HybD-like_dom_sf"/>
</dbReference>
<dbReference type="RefSeq" id="WP_127016279.1">
    <property type="nucleotide sequence ID" value="NZ_CP016379.1"/>
</dbReference>
<comment type="similarity">
    <text evidence="1">Belongs to the peptidase A31 family.</text>
</comment>
<protein>
    <recommendedName>
        <fullName evidence="7">Hydrogenase maturation protease</fullName>
    </recommendedName>
</protein>
<dbReference type="KEGG" id="aft:BBF96_05785"/>
<organism evidence="5 6">
    <name type="scientific">Anoxybacter fermentans</name>
    <dbReference type="NCBI Taxonomy" id="1323375"/>
    <lineage>
        <taxon>Bacteria</taxon>
        <taxon>Bacillati</taxon>
        <taxon>Bacillota</taxon>
        <taxon>Clostridia</taxon>
        <taxon>Halanaerobiales</taxon>
        <taxon>Anoxybacter</taxon>
    </lineage>
</organism>
<dbReference type="GO" id="GO:0008047">
    <property type="term" value="F:enzyme activator activity"/>
    <property type="evidence" value="ECO:0007669"/>
    <property type="project" value="InterPro"/>
</dbReference>
<evidence type="ECO:0000256" key="4">
    <source>
        <dbReference type="ARBA" id="ARBA00022801"/>
    </source>
</evidence>
<evidence type="ECO:0000313" key="5">
    <source>
        <dbReference type="EMBL" id="AZR72945.1"/>
    </source>
</evidence>
<dbReference type="PANTHER" id="PTHR30302:SF1">
    <property type="entry name" value="HYDROGENASE 2 MATURATION PROTEASE"/>
    <property type="match status" value="1"/>
</dbReference>
<dbReference type="GO" id="GO:0004190">
    <property type="term" value="F:aspartic-type endopeptidase activity"/>
    <property type="evidence" value="ECO:0007669"/>
    <property type="project" value="UniProtKB-KW"/>
</dbReference>
<dbReference type="NCBIfam" id="TIGR00072">
    <property type="entry name" value="hydrog_prot"/>
    <property type="match status" value="1"/>
</dbReference>
<evidence type="ECO:0008006" key="7">
    <source>
        <dbReference type="Google" id="ProtNLM"/>
    </source>
</evidence>
<dbReference type="Gene3D" id="3.40.50.1450">
    <property type="entry name" value="HybD-like"/>
    <property type="match status" value="1"/>
</dbReference>
<evidence type="ECO:0000256" key="2">
    <source>
        <dbReference type="ARBA" id="ARBA00022670"/>
    </source>
</evidence>
<gene>
    <name evidence="5" type="ORF">BBF96_05785</name>
</gene>
<name>A0A3Q9HRK7_9FIRM</name>
<dbReference type="PRINTS" id="PR00446">
    <property type="entry name" value="HYDRGNUPTAKE"/>
</dbReference>
<reference evidence="5 6" key="1">
    <citation type="submission" date="2016-07" db="EMBL/GenBank/DDBJ databases">
        <title>Genome and transcriptome analysis of iron-reducing fermentative bacteria Anoxybacter fermentans.</title>
        <authorList>
            <person name="Zeng X."/>
            <person name="Shao Z."/>
        </authorList>
    </citation>
    <scope>NUCLEOTIDE SEQUENCE [LARGE SCALE GENOMIC DNA]</scope>
    <source>
        <strain evidence="5 6">DY22613</strain>
    </source>
</reference>
<dbReference type="OrthoDB" id="9794619at2"/>
<dbReference type="Proteomes" id="UP000267250">
    <property type="component" value="Chromosome"/>
</dbReference>
<dbReference type="Pfam" id="PF01750">
    <property type="entry name" value="HycI"/>
    <property type="match status" value="1"/>
</dbReference>
<dbReference type="EMBL" id="CP016379">
    <property type="protein sequence ID" value="AZR72945.1"/>
    <property type="molecule type" value="Genomic_DNA"/>
</dbReference>
<proteinExistence type="inferred from homology"/>
<dbReference type="PANTHER" id="PTHR30302">
    <property type="entry name" value="HYDROGENASE 1 MATURATION PROTEASE"/>
    <property type="match status" value="1"/>
</dbReference>
<sequence length="155" mass="17702">MKTAVIGIGNILQKDDGIGIWVIREFMKEGIEGVEIIDGGTAVYDLISTFMKYNRLIIVDSLKAGHEPGTIYRLTLKELKWREGKSSLHEIHFLDVLKMLQKLGHNPDVVVIGMEPKEICYQMGLSEELEEKIPYVIEIIKEEISNFNIRRTENA</sequence>
<accession>A0A3Q9HRK7</accession>
<dbReference type="GO" id="GO:0016485">
    <property type="term" value="P:protein processing"/>
    <property type="evidence" value="ECO:0007669"/>
    <property type="project" value="TreeGrafter"/>
</dbReference>
<keyword evidence="4" id="KW-0378">Hydrolase</keyword>
<keyword evidence="3" id="KW-0064">Aspartyl protease</keyword>
<evidence type="ECO:0000256" key="1">
    <source>
        <dbReference type="ARBA" id="ARBA00006814"/>
    </source>
</evidence>
<evidence type="ECO:0000313" key="6">
    <source>
        <dbReference type="Proteomes" id="UP000267250"/>
    </source>
</evidence>
<keyword evidence="6" id="KW-1185">Reference proteome</keyword>
<dbReference type="SUPFAM" id="SSF53163">
    <property type="entry name" value="HybD-like"/>
    <property type="match status" value="1"/>
</dbReference>
<dbReference type="AlphaFoldDB" id="A0A3Q9HRK7"/>
<keyword evidence="2" id="KW-0645">Protease</keyword>